<accession>A0ACB7S1B7</accession>
<dbReference type="Proteomes" id="UP000821845">
    <property type="component" value="Chromosome 6"/>
</dbReference>
<reference evidence="1" key="1">
    <citation type="submission" date="2020-05" db="EMBL/GenBank/DDBJ databases">
        <title>Large-scale comparative analyses of tick genomes elucidate their genetic diversity and vector capacities.</title>
        <authorList>
            <person name="Jia N."/>
            <person name="Wang J."/>
            <person name="Shi W."/>
            <person name="Du L."/>
            <person name="Sun Y."/>
            <person name="Zhan W."/>
            <person name="Jiang J."/>
            <person name="Wang Q."/>
            <person name="Zhang B."/>
            <person name="Ji P."/>
            <person name="Sakyi L.B."/>
            <person name="Cui X."/>
            <person name="Yuan T."/>
            <person name="Jiang B."/>
            <person name="Yang W."/>
            <person name="Lam T.T.-Y."/>
            <person name="Chang Q."/>
            <person name="Ding S."/>
            <person name="Wang X."/>
            <person name="Zhu J."/>
            <person name="Ruan X."/>
            <person name="Zhao L."/>
            <person name="Wei J."/>
            <person name="Que T."/>
            <person name="Du C."/>
            <person name="Cheng J."/>
            <person name="Dai P."/>
            <person name="Han X."/>
            <person name="Huang E."/>
            <person name="Gao Y."/>
            <person name="Liu J."/>
            <person name="Shao H."/>
            <person name="Ye R."/>
            <person name="Li L."/>
            <person name="Wei W."/>
            <person name="Wang X."/>
            <person name="Wang C."/>
            <person name="Yang T."/>
            <person name="Huo Q."/>
            <person name="Li W."/>
            <person name="Guo W."/>
            <person name="Chen H."/>
            <person name="Zhou L."/>
            <person name="Ni X."/>
            <person name="Tian J."/>
            <person name="Zhou Y."/>
            <person name="Sheng Y."/>
            <person name="Liu T."/>
            <person name="Pan Y."/>
            <person name="Xia L."/>
            <person name="Li J."/>
            <person name="Zhao F."/>
            <person name="Cao W."/>
        </authorList>
    </citation>
    <scope>NUCLEOTIDE SEQUENCE</scope>
    <source>
        <strain evidence="1">Hyas-2018</strain>
    </source>
</reference>
<evidence type="ECO:0000313" key="2">
    <source>
        <dbReference type="Proteomes" id="UP000821845"/>
    </source>
</evidence>
<organism evidence="1 2">
    <name type="scientific">Hyalomma asiaticum</name>
    <name type="common">Tick</name>
    <dbReference type="NCBI Taxonomy" id="266040"/>
    <lineage>
        <taxon>Eukaryota</taxon>
        <taxon>Metazoa</taxon>
        <taxon>Ecdysozoa</taxon>
        <taxon>Arthropoda</taxon>
        <taxon>Chelicerata</taxon>
        <taxon>Arachnida</taxon>
        <taxon>Acari</taxon>
        <taxon>Parasitiformes</taxon>
        <taxon>Ixodida</taxon>
        <taxon>Ixodoidea</taxon>
        <taxon>Ixodidae</taxon>
        <taxon>Hyalomminae</taxon>
        <taxon>Hyalomma</taxon>
    </lineage>
</organism>
<name>A0ACB7S1B7_HYAAI</name>
<dbReference type="EMBL" id="CM023486">
    <property type="protein sequence ID" value="KAH6928410.1"/>
    <property type="molecule type" value="Genomic_DNA"/>
</dbReference>
<comment type="caution">
    <text evidence="1">The sequence shown here is derived from an EMBL/GenBank/DDBJ whole genome shotgun (WGS) entry which is preliminary data.</text>
</comment>
<evidence type="ECO:0000313" key="1">
    <source>
        <dbReference type="EMBL" id="KAH6928410.1"/>
    </source>
</evidence>
<sequence length="434" mass="47370">MDYEVSVYCAPDDSSGRTVIRGVDLRLDRDNIQAELQDNRNPPIADFQRLGNTTAVLIASVIELTFALAELRNAGSVIYQTRQTTTRANQPVACAANNTSRAIVAANKSTGSPTRSSAGSGRSTDKPRNTESRYKSPPSKVRSTTPADGIGNAPEAGRGSLETARTPFHRSSLPLTRGDLGLPPGTDTGHLQSFSSLELLLFLCAISTFARPTRTSTTGEYAGTPSTPDTHEAIVELTAVIQLLTLRVEALEVRTASHNPSPPIPQLPPTVEPMDVAPSSAPTHKRKALADNDPKAENWQTRLDRLEKKTRTHTHSHHGSIEGHIEHSLHTIGFQVSQQIQTLSIEPQGKPLAVAELAAAQWNCRGFARKRPVLRQFFTASDRPELIALQEEGKHTRLAAEELAQRQPLLIVGDFNAHHRAWGYHYDSAKGRRL</sequence>
<keyword evidence="2" id="KW-1185">Reference proteome</keyword>
<gene>
    <name evidence="1" type="ORF">HPB50_015503</name>
</gene>
<proteinExistence type="predicted"/>
<protein>
    <submittedName>
        <fullName evidence="1">Uncharacterized protein</fullName>
    </submittedName>
</protein>